<evidence type="ECO:0000313" key="1">
    <source>
        <dbReference type="EMBL" id="CAY80441.1"/>
    </source>
</evidence>
<organism evidence="1 2">
    <name type="scientific">Saccharomyces cerevisiae (strain Lalvin EC1118 / Prise de mousse)</name>
    <name type="common">Baker's yeast</name>
    <dbReference type="NCBI Taxonomy" id="643680"/>
    <lineage>
        <taxon>Eukaryota</taxon>
        <taxon>Fungi</taxon>
        <taxon>Dikarya</taxon>
        <taxon>Ascomycota</taxon>
        <taxon>Saccharomycotina</taxon>
        <taxon>Saccharomycetes</taxon>
        <taxon>Saccharomycetales</taxon>
        <taxon>Saccharomycetaceae</taxon>
        <taxon>Saccharomyces</taxon>
    </lineage>
</organism>
<sequence>MLYVISELFFFLIYRYCFSNSNTNRLIKVGSRSTPLASMLRRYSCNISVACCTIFFLSELLTSFLHFNIPTSKSMRESQYTSRYFCQISNMLSIGSQLRSMKNSITVKFCVISVSLLSLPSSTLTKS</sequence>
<accession>C8ZAH8</accession>
<dbReference type="EMBL" id="FN393074">
    <property type="protein sequence ID" value="CAY80441.1"/>
    <property type="molecule type" value="Genomic_DNA"/>
</dbReference>
<gene>
    <name evidence="1" type="ORF">EC1118_1I12_1189g</name>
</gene>
<proteinExistence type="predicted"/>
<dbReference type="HOGENOM" id="CLU_1972190_0_0_1"/>
<dbReference type="Proteomes" id="UP000000286">
    <property type="component" value="Chromosome IX"/>
</dbReference>
<protein>
    <submittedName>
        <fullName evidence="1">EC1118_1I12_1189p</fullName>
    </submittedName>
</protein>
<evidence type="ECO:0000313" key="2">
    <source>
        <dbReference type="Proteomes" id="UP000000286"/>
    </source>
</evidence>
<reference evidence="1 2" key="1">
    <citation type="journal article" date="2009" name="Proc. Natl. Acad. Sci. U.S.A.">
        <title>Eukaryote-to-eukaryote gene transfer events revealed by the genome sequence of the wine yeast Saccharomyces cerevisiae EC1118.</title>
        <authorList>
            <person name="Novo M."/>
            <person name="Bigey F."/>
            <person name="Beyne E."/>
            <person name="Galeote V."/>
            <person name="Gavory F."/>
            <person name="Mallet S."/>
            <person name="Cambot B."/>
            <person name="Legras J.L."/>
            <person name="Wincker P."/>
            <person name="Casaregola S."/>
            <person name="Dequin S."/>
        </authorList>
    </citation>
    <scope>NUCLEOTIDE SEQUENCE [LARGE SCALE GENOMIC DNA]</scope>
    <source>
        <strain evidence="2">Lalvin EC1118 / Prise de mousse</strain>
    </source>
</reference>
<name>C8ZAH8_YEAS8</name>
<dbReference type="AlphaFoldDB" id="C8ZAH8"/>